<accession>A0ABT5UZU5</accession>
<reference evidence="2 3" key="1">
    <citation type="submission" date="2023-02" db="EMBL/GenBank/DDBJ databases">
        <title>Vibrio intestini sp. nov., a close relative of Vibrio cholerae isolated from the intestine of Healthy Culter dabryi.</title>
        <authorList>
            <person name="Wu N."/>
        </authorList>
    </citation>
    <scope>NUCLEOTIDE SEQUENCE [LARGE SCALE GENOMIC DNA]</scope>
    <source>
        <strain evidence="2 3">DSL-7</strain>
    </source>
</reference>
<keyword evidence="3" id="KW-1185">Reference proteome</keyword>
<evidence type="ECO:0000256" key="1">
    <source>
        <dbReference type="SAM" id="MobiDB-lite"/>
    </source>
</evidence>
<evidence type="ECO:0000313" key="3">
    <source>
        <dbReference type="Proteomes" id="UP001216189"/>
    </source>
</evidence>
<feature type="compositionally biased region" description="Low complexity" evidence="1">
    <location>
        <begin position="33"/>
        <end position="46"/>
    </location>
</feature>
<sequence length="46" mass="5231">MMTINKYYVLVPQALQTPIHQDSDVASEKEAQRQQMVKQAQQQGGL</sequence>
<comment type="caution">
    <text evidence="2">The sequence shown here is derived from an EMBL/GenBank/DDBJ whole genome shotgun (WGS) entry which is preliminary data.</text>
</comment>
<protein>
    <submittedName>
        <fullName evidence="2">Uncharacterized protein</fullName>
    </submittedName>
</protein>
<evidence type="ECO:0000313" key="2">
    <source>
        <dbReference type="EMBL" id="MDE1513824.1"/>
    </source>
</evidence>
<feature type="region of interest" description="Disordered" evidence="1">
    <location>
        <begin position="19"/>
        <end position="46"/>
    </location>
</feature>
<gene>
    <name evidence="2" type="ORF">PUN32_02205</name>
</gene>
<proteinExistence type="predicted"/>
<dbReference type="RefSeq" id="WP_166015056.1">
    <property type="nucleotide sequence ID" value="NZ_JARBFT010000002.1"/>
</dbReference>
<feature type="compositionally biased region" description="Basic and acidic residues" evidence="1">
    <location>
        <begin position="21"/>
        <end position="32"/>
    </location>
</feature>
<dbReference type="EMBL" id="JARBFT010000002">
    <property type="protein sequence ID" value="MDE1513824.1"/>
    <property type="molecule type" value="Genomic_DNA"/>
</dbReference>
<name>A0ABT5UZU5_9VIBR</name>
<organism evidence="2 3">
    <name type="scientific">Vibrio chanodichtyis</name>
    <dbReference type="NCBI Taxonomy" id="3027932"/>
    <lineage>
        <taxon>Bacteria</taxon>
        <taxon>Pseudomonadati</taxon>
        <taxon>Pseudomonadota</taxon>
        <taxon>Gammaproteobacteria</taxon>
        <taxon>Vibrionales</taxon>
        <taxon>Vibrionaceae</taxon>
        <taxon>Vibrio</taxon>
    </lineage>
</organism>
<dbReference type="Proteomes" id="UP001216189">
    <property type="component" value="Unassembled WGS sequence"/>
</dbReference>